<proteinExistence type="inferred from homology"/>
<comment type="pathway">
    <text evidence="6">Amino-acid degradation; L-alanine degradation via transaminase pathway; pyruvate from L-alanine: step 1/1.</text>
</comment>
<dbReference type="FunFam" id="3.40.640.10:FF:000236">
    <property type="entry name" value="Alanine aminotransferase 2"/>
    <property type="match status" value="1"/>
</dbReference>
<protein>
    <recommendedName>
        <fullName evidence="8">alanine transaminase</fullName>
        <ecNumber evidence="8">2.6.1.2</ecNumber>
    </recommendedName>
</protein>
<evidence type="ECO:0000313" key="11">
    <source>
        <dbReference type="Ensembl" id="ENSNMLP00000045046.1"/>
    </source>
</evidence>
<evidence type="ECO:0000256" key="5">
    <source>
        <dbReference type="ARBA" id="ARBA00022898"/>
    </source>
</evidence>
<dbReference type="Gene3D" id="3.40.640.10">
    <property type="entry name" value="Type I PLP-dependent aspartate aminotransferase-like (Major domain)"/>
    <property type="match status" value="1"/>
</dbReference>
<name>A0A8C6X091_9GOBI</name>
<dbReference type="Gene3D" id="1.10.287.1970">
    <property type="match status" value="1"/>
</dbReference>
<keyword evidence="5" id="KW-0663">Pyridoxal phosphate</keyword>
<keyword evidence="3" id="KW-0032">Aminotransferase</keyword>
<dbReference type="EC" id="2.6.1.2" evidence="8"/>
<reference evidence="11" key="1">
    <citation type="submission" date="2025-08" db="UniProtKB">
        <authorList>
            <consortium name="Ensembl"/>
        </authorList>
    </citation>
    <scope>IDENTIFICATION</scope>
</reference>
<comment type="subunit">
    <text evidence="2">Homodimer.</text>
</comment>
<dbReference type="CDD" id="cd00609">
    <property type="entry name" value="AAT_like"/>
    <property type="match status" value="1"/>
</dbReference>
<evidence type="ECO:0000256" key="1">
    <source>
        <dbReference type="ARBA" id="ARBA00001933"/>
    </source>
</evidence>
<dbReference type="Ensembl" id="ENSNMLT00000049986.1">
    <property type="protein sequence ID" value="ENSNMLP00000045046.1"/>
    <property type="gene ID" value="ENSNMLG00000027195.1"/>
</dbReference>
<comment type="similarity">
    <text evidence="7">Belongs to the class-I pyridoxal-phosphate-dependent aminotransferase family. Alanine aminotransferase subfamily.</text>
</comment>
<keyword evidence="4" id="KW-0808">Transferase</keyword>
<evidence type="ECO:0000256" key="6">
    <source>
        <dbReference type="ARBA" id="ARBA00025708"/>
    </source>
</evidence>
<sequence>FYFIPYELNMEKSQTMIDLASGSPHGAGIAPISFVRQVLAASLHPVLLQDDTFPPDVRQRAQQVLDTCPGGSVGVYSSSAVGMPYVLQQIAAFISRRDGGVPAHPSNILFHSGSQSLLKFVLNLLSSGRDEVQNGVLTPVPYPHTLPRLLQFHSLALVPYKLKQEQDWAVDMEQLHRAVTDARAHCNPRALFICNPGMPTGQVQDRKTIERIIRFAAAEGLLLLVQEFYQDCVYGPDIEFLSYRKVLFEMGQEYSEHMELISFNSLSNGSLGECGLRGGYMELVNTDKAVYERLNVLSALIASPVLTQFALEIMINPPIPGEPSYQKYSQISLIQSTLSQNAQRGYEVLNNLKGVRCQPVMGGFFLYPRIDFPTRMIEEAKMLGLPADVLYCQMLLDKTGVAVGAGYENGSNDNTCYYIR</sequence>
<evidence type="ECO:0000256" key="7">
    <source>
        <dbReference type="ARBA" id="ARBA00025785"/>
    </source>
</evidence>
<reference evidence="11" key="2">
    <citation type="submission" date="2025-09" db="UniProtKB">
        <authorList>
            <consortium name="Ensembl"/>
        </authorList>
    </citation>
    <scope>IDENTIFICATION</scope>
</reference>
<evidence type="ECO:0000259" key="10">
    <source>
        <dbReference type="Pfam" id="PF00155"/>
    </source>
</evidence>
<accession>A0A8C6X091</accession>
<evidence type="ECO:0000313" key="12">
    <source>
        <dbReference type="Proteomes" id="UP000694523"/>
    </source>
</evidence>
<keyword evidence="12" id="KW-1185">Reference proteome</keyword>
<evidence type="ECO:0000256" key="2">
    <source>
        <dbReference type="ARBA" id="ARBA00011738"/>
    </source>
</evidence>
<comment type="catalytic activity">
    <reaction evidence="9">
        <text>L-alanine + 2-oxoglutarate = pyruvate + L-glutamate</text>
        <dbReference type="Rhea" id="RHEA:19453"/>
        <dbReference type="ChEBI" id="CHEBI:15361"/>
        <dbReference type="ChEBI" id="CHEBI:16810"/>
        <dbReference type="ChEBI" id="CHEBI:29985"/>
        <dbReference type="ChEBI" id="CHEBI:57972"/>
        <dbReference type="EC" id="2.6.1.2"/>
    </reaction>
</comment>
<evidence type="ECO:0000256" key="8">
    <source>
        <dbReference type="ARBA" id="ARBA00026106"/>
    </source>
</evidence>
<dbReference type="AlphaFoldDB" id="A0A8C6X091"/>
<dbReference type="GO" id="GO:0004021">
    <property type="term" value="F:L-alanine:2-oxoglutarate aminotransferase activity"/>
    <property type="evidence" value="ECO:0007669"/>
    <property type="project" value="UniProtKB-EC"/>
</dbReference>
<dbReference type="Gene3D" id="3.90.1150.10">
    <property type="entry name" value="Aspartate Aminotransferase, domain 1"/>
    <property type="match status" value="1"/>
</dbReference>
<dbReference type="InterPro" id="IPR015424">
    <property type="entry name" value="PyrdxlP-dep_Trfase"/>
</dbReference>
<dbReference type="PANTHER" id="PTHR11751:SF469">
    <property type="entry name" value="ALANINE TRANSAMINASE"/>
    <property type="match status" value="1"/>
</dbReference>
<dbReference type="Pfam" id="PF00155">
    <property type="entry name" value="Aminotran_1_2"/>
    <property type="match status" value="1"/>
</dbReference>
<evidence type="ECO:0000256" key="3">
    <source>
        <dbReference type="ARBA" id="ARBA00022576"/>
    </source>
</evidence>
<dbReference type="GO" id="GO:0030170">
    <property type="term" value="F:pyridoxal phosphate binding"/>
    <property type="evidence" value="ECO:0007669"/>
    <property type="project" value="InterPro"/>
</dbReference>
<dbReference type="InterPro" id="IPR004839">
    <property type="entry name" value="Aminotransferase_I/II_large"/>
</dbReference>
<dbReference type="InterPro" id="IPR045088">
    <property type="entry name" value="ALAT1/2-like"/>
</dbReference>
<dbReference type="SUPFAM" id="SSF53383">
    <property type="entry name" value="PLP-dependent transferases"/>
    <property type="match status" value="1"/>
</dbReference>
<evidence type="ECO:0000256" key="4">
    <source>
        <dbReference type="ARBA" id="ARBA00022679"/>
    </source>
</evidence>
<comment type="cofactor">
    <cofactor evidence="1">
        <name>pyridoxal 5'-phosphate</name>
        <dbReference type="ChEBI" id="CHEBI:597326"/>
    </cofactor>
</comment>
<dbReference type="GO" id="GO:0042853">
    <property type="term" value="P:L-alanine catabolic process"/>
    <property type="evidence" value="ECO:0007669"/>
    <property type="project" value="UniProtKB-UniPathway"/>
</dbReference>
<evidence type="ECO:0000256" key="9">
    <source>
        <dbReference type="ARBA" id="ARBA00047412"/>
    </source>
</evidence>
<dbReference type="InterPro" id="IPR015422">
    <property type="entry name" value="PyrdxlP-dep_Trfase_small"/>
</dbReference>
<organism evidence="11 12">
    <name type="scientific">Neogobius melanostomus</name>
    <name type="common">round goby</name>
    <dbReference type="NCBI Taxonomy" id="47308"/>
    <lineage>
        <taxon>Eukaryota</taxon>
        <taxon>Metazoa</taxon>
        <taxon>Chordata</taxon>
        <taxon>Craniata</taxon>
        <taxon>Vertebrata</taxon>
        <taxon>Euteleostomi</taxon>
        <taxon>Actinopterygii</taxon>
        <taxon>Neopterygii</taxon>
        <taxon>Teleostei</taxon>
        <taxon>Neoteleostei</taxon>
        <taxon>Acanthomorphata</taxon>
        <taxon>Gobiaria</taxon>
        <taxon>Gobiiformes</taxon>
        <taxon>Gobioidei</taxon>
        <taxon>Gobiidae</taxon>
        <taxon>Benthophilinae</taxon>
        <taxon>Neogobiini</taxon>
        <taxon>Neogobius</taxon>
    </lineage>
</organism>
<dbReference type="UniPathway" id="UPA00528">
    <property type="reaction ID" value="UER00586"/>
</dbReference>
<dbReference type="InterPro" id="IPR015421">
    <property type="entry name" value="PyrdxlP-dep_Trfase_major"/>
</dbReference>
<feature type="domain" description="Aminotransferase class I/classII large" evidence="10">
    <location>
        <begin position="54"/>
        <end position="407"/>
    </location>
</feature>
<dbReference type="PANTHER" id="PTHR11751">
    <property type="entry name" value="ALANINE AMINOTRANSFERASE"/>
    <property type="match status" value="1"/>
</dbReference>
<dbReference type="Proteomes" id="UP000694523">
    <property type="component" value="Unplaced"/>
</dbReference>